<organism evidence="3">
    <name type="scientific">viral metagenome</name>
    <dbReference type="NCBI Taxonomy" id="1070528"/>
    <lineage>
        <taxon>unclassified sequences</taxon>
        <taxon>metagenomes</taxon>
        <taxon>organismal metagenomes</taxon>
    </lineage>
</organism>
<dbReference type="EMBL" id="MT143999">
    <property type="protein sequence ID" value="QJA45891.1"/>
    <property type="molecule type" value="Genomic_DNA"/>
</dbReference>
<dbReference type="InterPro" id="IPR008841">
    <property type="entry name" value="Siphovirus-type_tail_N"/>
</dbReference>
<dbReference type="Pfam" id="PF22768">
    <property type="entry name" value="SPP1_Dit"/>
    <property type="match status" value="1"/>
</dbReference>
<evidence type="ECO:0000313" key="3">
    <source>
        <dbReference type="EMBL" id="QJA45891.1"/>
    </source>
</evidence>
<dbReference type="Pfam" id="PF05709">
    <property type="entry name" value="Sipho_tail"/>
    <property type="match status" value="1"/>
</dbReference>
<reference evidence="3" key="1">
    <citation type="submission" date="2020-03" db="EMBL/GenBank/DDBJ databases">
        <title>The deep terrestrial virosphere.</title>
        <authorList>
            <person name="Holmfeldt K."/>
            <person name="Nilsson E."/>
            <person name="Simone D."/>
            <person name="Lopez-Fernandez M."/>
            <person name="Wu X."/>
            <person name="de Brujin I."/>
            <person name="Lundin D."/>
            <person name="Andersson A."/>
            <person name="Bertilsson S."/>
            <person name="Dopson M."/>
        </authorList>
    </citation>
    <scope>NUCLEOTIDE SEQUENCE</scope>
    <source>
        <strain evidence="3">TM448A00287</strain>
        <strain evidence="4">TM448B00362</strain>
    </source>
</reference>
<dbReference type="EMBL" id="MT144616">
    <property type="protein sequence ID" value="QJH95267.1"/>
    <property type="molecule type" value="Genomic_DNA"/>
</dbReference>
<evidence type="ECO:0000313" key="4">
    <source>
        <dbReference type="EMBL" id="QJH95267.1"/>
    </source>
</evidence>
<feature type="domain" description="Siphovirus-type tail component C-terminal" evidence="2">
    <location>
        <begin position="150"/>
        <end position="250"/>
    </location>
</feature>
<feature type="domain" description="Siphovirus-type tail component RIFT-related" evidence="1">
    <location>
        <begin position="10"/>
        <end position="98"/>
    </location>
</feature>
<accession>A0A6H1ZEP2</accession>
<evidence type="ECO:0000259" key="2">
    <source>
        <dbReference type="Pfam" id="PF22768"/>
    </source>
</evidence>
<dbReference type="AlphaFoldDB" id="A0A6H1ZEP2"/>
<dbReference type="Gene3D" id="2.60.120.860">
    <property type="match status" value="1"/>
</dbReference>
<gene>
    <name evidence="3" type="ORF">TM448A00287_0013</name>
    <name evidence="4" type="ORF">TM448B00362_0013</name>
</gene>
<dbReference type="InterPro" id="IPR054738">
    <property type="entry name" value="Siphovirus-type_tail_C"/>
</dbReference>
<proteinExistence type="predicted"/>
<evidence type="ECO:0000259" key="1">
    <source>
        <dbReference type="Pfam" id="PF05709"/>
    </source>
</evidence>
<dbReference type="Gene3D" id="2.40.30.200">
    <property type="match status" value="1"/>
</dbReference>
<sequence>MSATIQLKFGTLELSNTNNITIDRISEKAAKPIKTTPIPATDGATVEITKIGPKTITISGDIAGTSYDDLRTNIDALHAGLLNGLQKLTKDNERYIYCQLRDFSYSYDHLTIRATWTANFVAHFPFWLAETATTDSRAPTSGVGYAITNNGNAPTRVKVEITANAEIADALKMENTTKGQTFQFRGTVAAAKVLEVDNRYDTDDFEVLNDSVNAHVDYEGDFLELNAGSNTMKYTGTVPTSVLLTWRDCWY</sequence>
<protein>
    <submittedName>
        <fullName evidence="3">Putative tail protein</fullName>
    </submittedName>
</protein>
<name>A0A6H1ZEP2_9ZZZZ</name>